<keyword evidence="2" id="KW-0472">Membrane</keyword>
<evidence type="ECO:0000313" key="3">
    <source>
        <dbReference type="EMBL" id="QAA22426.1"/>
    </source>
</evidence>
<evidence type="ECO:0000256" key="1">
    <source>
        <dbReference type="SAM" id="MobiDB-lite"/>
    </source>
</evidence>
<feature type="region of interest" description="Disordered" evidence="1">
    <location>
        <begin position="74"/>
        <end position="115"/>
    </location>
</feature>
<protein>
    <submittedName>
        <fullName evidence="3">Phage holin</fullName>
    </submittedName>
</protein>
<dbReference type="RefSeq" id="WP_128166629.1">
    <property type="nucleotide sequence ID" value="NZ_CP025688.1"/>
</dbReference>
<proteinExistence type="predicted"/>
<name>A0ABX5Q717_9BACL</name>
<dbReference type="EMBL" id="CP025688">
    <property type="protein sequence ID" value="QAA22426.1"/>
    <property type="molecule type" value="Genomic_DNA"/>
</dbReference>
<organism evidence="3 4">
    <name type="scientific">Sporolactobacillus terrae</name>
    <dbReference type="NCBI Taxonomy" id="269673"/>
    <lineage>
        <taxon>Bacteria</taxon>
        <taxon>Bacillati</taxon>
        <taxon>Bacillota</taxon>
        <taxon>Bacilli</taxon>
        <taxon>Bacillales</taxon>
        <taxon>Sporolactobacillaceae</taxon>
        <taxon>Sporolactobacillus</taxon>
    </lineage>
</organism>
<keyword evidence="2" id="KW-1133">Transmembrane helix</keyword>
<dbReference type="NCBIfam" id="TIGR01598">
    <property type="entry name" value="holin_phiLC3"/>
    <property type="match status" value="1"/>
</dbReference>
<evidence type="ECO:0000256" key="2">
    <source>
        <dbReference type="SAM" id="Phobius"/>
    </source>
</evidence>
<feature type="compositionally biased region" description="Basic and acidic residues" evidence="1">
    <location>
        <begin position="89"/>
        <end position="98"/>
    </location>
</feature>
<feature type="transmembrane region" description="Helical" evidence="2">
    <location>
        <begin position="52"/>
        <end position="71"/>
    </location>
</feature>
<dbReference type="Proteomes" id="UP000285882">
    <property type="component" value="Chromosome"/>
</dbReference>
<keyword evidence="2" id="KW-0812">Transmembrane</keyword>
<keyword evidence="4" id="KW-1185">Reference proteome</keyword>
<reference evidence="3 4" key="1">
    <citation type="submission" date="2018-01" db="EMBL/GenBank/DDBJ databases">
        <title>Complete genome sequencing of Sporolactobacillus terrae DLG3.</title>
        <authorList>
            <person name="Nam Y.-D."/>
            <person name="Kang J."/>
            <person name="Chung W.-H."/>
        </authorList>
    </citation>
    <scope>NUCLEOTIDE SEQUENCE [LARGE SCALE GENOMIC DNA]</scope>
    <source>
        <strain evidence="3 4">DLG3</strain>
    </source>
</reference>
<accession>A0ABX5Q717</accession>
<dbReference type="InterPro" id="IPR006485">
    <property type="entry name" value="Phage-like_holin"/>
</dbReference>
<sequence length="129" mass="13688">MKINRILRLKNKATVTALAALLIGIASGVISVGNLLGWWSVSFDQERATTTVTAWIGLVFTLVGGIVGTITDPTTVGMGDSKQAQGYTEPKKDTDEQAKAQTAAAKEKPTAQETAQDAIKVQTEALEQK</sequence>
<evidence type="ECO:0000313" key="4">
    <source>
        <dbReference type="Proteomes" id="UP000285882"/>
    </source>
</evidence>
<dbReference type="Pfam" id="PF04531">
    <property type="entry name" value="Phage_holin_1"/>
    <property type="match status" value="1"/>
</dbReference>
<gene>
    <name evidence="3" type="ORF">C0674_07185</name>
</gene>